<dbReference type="AlphaFoldDB" id="A0A3A1P3Q0"/>
<evidence type="ECO:0000259" key="3">
    <source>
        <dbReference type="PROSITE" id="PS50977"/>
    </source>
</evidence>
<evidence type="ECO:0000256" key="1">
    <source>
        <dbReference type="ARBA" id="ARBA00023125"/>
    </source>
</evidence>
<sequence length="199" mass="21163">MSVGRRRLSAQESRAAALEAARVLLVEQGPQAVTLKAVAERVNRTHANLLHHFGSAAGLQLALADHLAATICDDIAQAAHFIRVSDGDPRRLVDLVFDTFGSGGGAALAAWMLNTGHKKALDPILEAMQELIDETLPPAASSAETVTRRELTYSLVLMALGMAIIGDDLAGSLAVDDDTARRHGQDLLVIARERLEATT</sequence>
<dbReference type="InterPro" id="IPR009057">
    <property type="entry name" value="Homeodomain-like_sf"/>
</dbReference>
<keyword evidence="5" id="KW-1185">Reference proteome</keyword>
<name>A0A3A1P3Q0_9SPHN</name>
<proteinExistence type="predicted"/>
<evidence type="ECO:0000256" key="2">
    <source>
        <dbReference type="PROSITE-ProRule" id="PRU00335"/>
    </source>
</evidence>
<dbReference type="Gene3D" id="1.10.357.10">
    <property type="entry name" value="Tetracycline Repressor, domain 2"/>
    <property type="match status" value="1"/>
</dbReference>
<dbReference type="EMBL" id="QXFM01000100">
    <property type="protein sequence ID" value="RIV85241.1"/>
    <property type="molecule type" value="Genomic_DNA"/>
</dbReference>
<dbReference type="Pfam" id="PF00440">
    <property type="entry name" value="TetR_N"/>
    <property type="match status" value="1"/>
</dbReference>
<feature type="domain" description="HTH tetR-type" evidence="3">
    <location>
        <begin position="11"/>
        <end position="71"/>
    </location>
</feature>
<protein>
    <submittedName>
        <fullName evidence="4">TetR/AcrR family transcriptional regulator</fullName>
    </submittedName>
</protein>
<organism evidence="4 5">
    <name type="scientific">Aurantiacibacter xanthus</name>
    <dbReference type="NCBI Taxonomy" id="1784712"/>
    <lineage>
        <taxon>Bacteria</taxon>
        <taxon>Pseudomonadati</taxon>
        <taxon>Pseudomonadota</taxon>
        <taxon>Alphaproteobacteria</taxon>
        <taxon>Sphingomonadales</taxon>
        <taxon>Erythrobacteraceae</taxon>
        <taxon>Aurantiacibacter</taxon>
    </lineage>
</organism>
<dbReference type="OrthoDB" id="5526106at2"/>
<dbReference type="InterPro" id="IPR001647">
    <property type="entry name" value="HTH_TetR"/>
</dbReference>
<evidence type="ECO:0000313" key="5">
    <source>
        <dbReference type="Proteomes" id="UP000265366"/>
    </source>
</evidence>
<evidence type="ECO:0000313" key="4">
    <source>
        <dbReference type="EMBL" id="RIV85241.1"/>
    </source>
</evidence>
<dbReference type="PROSITE" id="PS50977">
    <property type="entry name" value="HTH_TETR_2"/>
    <property type="match status" value="1"/>
</dbReference>
<gene>
    <name evidence="4" type="ORF">D2V17_10870</name>
</gene>
<accession>A0A3A1P3Q0</accession>
<dbReference type="Proteomes" id="UP000265366">
    <property type="component" value="Unassembled WGS sequence"/>
</dbReference>
<keyword evidence="1 2" id="KW-0238">DNA-binding</keyword>
<dbReference type="GO" id="GO:0003677">
    <property type="term" value="F:DNA binding"/>
    <property type="evidence" value="ECO:0007669"/>
    <property type="project" value="UniProtKB-UniRule"/>
</dbReference>
<dbReference type="RefSeq" id="WP_119592986.1">
    <property type="nucleotide sequence ID" value="NZ_QXFM01000100.1"/>
</dbReference>
<comment type="caution">
    <text evidence="4">The sequence shown here is derived from an EMBL/GenBank/DDBJ whole genome shotgun (WGS) entry which is preliminary data.</text>
</comment>
<feature type="DNA-binding region" description="H-T-H motif" evidence="2">
    <location>
        <begin position="34"/>
        <end position="53"/>
    </location>
</feature>
<reference evidence="4 5" key="1">
    <citation type="submission" date="2018-08" db="EMBL/GenBank/DDBJ databases">
        <title>Erythrobacter zhengii sp.nov., a bacterium isolated from deep-sea sediment.</title>
        <authorList>
            <person name="Fang C."/>
            <person name="Wu Y.-H."/>
            <person name="Sun C."/>
            <person name="Wang H."/>
            <person name="Cheng H."/>
            <person name="Meng F.-X."/>
            <person name="Wang C.-S."/>
            <person name="Xu X.-W."/>
        </authorList>
    </citation>
    <scope>NUCLEOTIDE SEQUENCE [LARGE SCALE GENOMIC DNA]</scope>
    <source>
        <strain evidence="4 5">CCTCC AB 2015396</strain>
    </source>
</reference>
<dbReference type="SUPFAM" id="SSF46689">
    <property type="entry name" value="Homeodomain-like"/>
    <property type="match status" value="1"/>
</dbReference>